<dbReference type="FunCoup" id="A0A0D0C695">
    <property type="interactions" value="45"/>
</dbReference>
<feature type="signal peptide" evidence="6">
    <location>
        <begin position="1"/>
        <end position="20"/>
    </location>
</feature>
<keyword evidence="4" id="KW-1015">Disulfide bond</keyword>
<protein>
    <submittedName>
        <fullName evidence="8">Unplaced genomic scaffold scaffold_1702, whole genome shotgun sequence</fullName>
    </submittedName>
</protein>
<dbReference type="InParanoid" id="A0A0D0C695"/>
<dbReference type="CDD" id="cd05471">
    <property type="entry name" value="pepsin_like"/>
    <property type="match status" value="1"/>
</dbReference>
<proteinExistence type="inferred from homology"/>
<reference evidence="8 9" key="1">
    <citation type="submission" date="2014-04" db="EMBL/GenBank/DDBJ databases">
        <authorList>
            <consortium name="DOE Joint Genome Institute"/>
            <person name="Kuo A."/>
            <person name="Kohler A."/>
            <person name="Jargeat P."/>
            <person name="Nagy L.G."/>
            <person name="Floudas D."/>
            <person name="Copeland A."/>
            <person name="Barry K.W."/>
            <person name="Cichocki N."/>
            <person name="Veneault-Fourrey C."/>
            <person name="LaButti K."/>
            <person name="Lindquist E.A."/>
            <person name="Lipzen A."/>
            <person name="Lundell T."/>
            <person name="Morin E."/>
            <person name="Murat C."/>
            <person name="Sun H."/>
            <person name="Tunlid A."/>
            <person name="Henrissat B."/>
            <person name="Grigoriev I.V."/>
            <person name="Hibbett D.S."/>
            <person name="Martin F."/>
            <person name="Nordberg H.P."/>
            <person name="Cantor M.N."/>
            <person name="Hua S.X."/>
        </authorList>
    </citation>
    <scope>NUCLEOTIDE SEQUENCE [LARGE SCALE GENOMIC DNA]</scope>
    <source>
        <strain evidence="8 9">Ve08.2h10</strain>
    </source>
</reference>
<dbReference type="GO" id="GO:0004190">
    <property type="term" value="F:aspartic-type endopeptidase activity"/>
    <property type="evidence" value="ECO:0007669"/>
    <property type="project" value="UniProtKB-KW"/>
</dbReference>
<sequence length="481" mass="50682">MLPISFASLVLLWFSLETFGAPTDAVPLAGQTIPLRRRSPNGLNVTELAQLAKSQRDAVLTKYGGPSVEKRSTGYNLIVNQLYDSGYYGSLAIGTPPVSFDVLLDTGSSDLWVAGTSCGIACNGLGMFDPSASSTFTNQSTSFYIQYGSGEAAGYIAADTVQMAGFSVSDQGFAVVDAISEGLLTSPLSGLLGLAWSTIAASRQTPFWETLASSGAWDSPLFAVQLTRYDGRLCKLCNNDLIQHRFINDTSAQQLEPGGVLTFGYTNSSLYTGSIEYIDIPGTPTYWYLPLETLTVQGNSITLSSGSLAAIDTGTTNIAGPLDAVEAIYAQIPGSQPATSSWEGYYQFPCSTQVNVAFSFGGTTWSMSPADFTFAQISSSECIGAFFEANTGAGSATPSWIIGDAFLKNVYSVFQYNPPSIGFAALSETALAENGLDAPVPTPTIGSVSAEVTNNSAASPRHRLSPTSMGFSIVVLFALLL</sequence>
<dbReference type="HOGENOM" id="CLU_013253_1_2_1"/>
<evidence type="ECO:0000313" key="8">
    <source>
        <dbReference type="EMBL" id="KIK78647.1"/>
    </source>
</evidence>
<keyword evidence="5" id="KW-0378">Hydrolase</keyword>
<dbReference type="PROSITE" id="PS51767">
    <property type="entry name" value="PEPTIDASE_A1"/>
    <property type="match status" value="1"/>
</dbReference>
<dbReference type="EMBL" id="KN826524">
    <property type="protein sequence ID" value="KIK78647.1"/>
    <property type="molecule type" value="Genomic_DNA"/>
</dbReference>
<keyword evidence="2 5" id="KW-0064">Aspartyl protease</keyword>
<evidence type="ECO:0000256" key="5">
    <source>
        <dbReference type="RuleBase" id="RU000454"/>
    </source>
</evidence>
<evidence type="ECO:0000256" key="6">
    <source>
        <dbReference type="SAM" id="SignalP"/>
    </source>
</evidence>
<dbReference type="PRINTS" id="PR00792">
    <property type="entry name" value="PEPSIN"/>
</dbReference>
<dbReference type="PANTHER" id="PTHR47966">
    <property type="entry name" value="BETA-SITE APP-CLEAVING ENZYME, ISOFORM A-RELATED"/>
    <property type="match status" value="1"/>
</dbReference>
<reference evidence="9" key="2">
    <citation type="submission" date="2015-01" db="EMBL/GenBank/DDBJ databases">
        <title>Evolutionary Origins and Diversification of the Mycorrhizal Mutualists.</title>
        <authorList>
            <consortium name="DOE Joint Genome Institute"/>
            <consortium name="Mycorrhizal Genomics Consortium"/>
            <person name="Kohler A."/>
            <person name="Kuo A."/>
            <person name="Nagy L.G."/>
            <person name="Floudas D."/>
            <person name="Copeland A."/>
            <person name="Barry K.W."/>
            <person name="Cichocki N."/>
            <person name="Veneault-Fourrey C."/>
            <person name="LaButti K."/>
            <person name="Lindquist E.A."/>
            <person name="Lipzen A."/>
            <person name="Lundell T."/>
            <person name="Morin E."/>
            <person name="Murat C."/>
            <person name="Riley R."/>
            <person name="Ohm R."/>
            <person name="Sun H."/>
            <person name="Tunlid A."/>
            <person name="Henrissat B."/>
            <person name="Grigoriev I.V."/>
            <person name="Hibbett D.S."/>
            <person name="Martin F."/>
        </authorList>
    </citation>
    <scope>NUCLEOTIDE SEQUENCE [LARGE SCALE GENOMIC DNA]</scope>
    <source>
        <strain evidence="9">Ve08.2h10</strain>
    </source>
</reference>
<feature type="disulfide bond" evidence="4">
    <location>
        <begin position="118"/>
        <end position="122"/>
    </location>
</feature>
<accession>A0A0D0C695</accession>
<dbReference type="GO" id="GO:0006508">
    <property type="term" value="P:proteolysis"/>
    <property type="evidence" value="ECO:0007669"/>
    <property type="project" value="UniProtKB-KW"/>
</dbReference>
<dbReference type="InterPro" id="IPR001969">
    <property type="entry name" value="Aspartic_peptidase_AS"/>
</dbReference>
<organism evidence="8 9">
    <name type="scientific">Paxillus rubicundulus Ve08.2h10</name>
    <dbReference type="NCBI Taxonomy" id="930991"/>
    <lineage>
        <taxon>Eukaryota</taxon>
        <taxon>Fungi</taxon>
        <taxon>Dikarya</taxon>
        <taxon>Basidiomycota</taxon>
        <taxon>Agaricomycotina</taxon>
        <taxon>Agaricomycetes</taxon>
        <taxon>Agaricomycetidae</taxon>
        <taxon>Boletales</taxon>
        <taxon>Paxilineae</taxon>
        <taxon>Paxillaceae</taxon>
        <taxon>Paxillus</taxon>
    </lineage>
</organism>
<evidence type="ECO:0000256" key="4">
    <source>
        <dbReference type="PIRSR" id="PIRSR601461-2"/>
    </source>
</evidence>
<dbReference type="InterPro" id="IPR033121">
    <property type="entry name" value="PEPTIDASE_A1"/>
</dbReference>
<evidence type="ECO:0000256" key="1">
    <source>
        <dbReference type="ARBA" id="ARBA00007447"/>
    </source>
</evidence>
<dbReference type="Pfam" id="PF00026">
    <property type="entry name" value="Asp"/>
    <property type="match status" value="1"/>
</dbReference>
<comment type="similarity">
    <text evidence="1 5">Belongs to the peptidase A1 family.</text>
</comment>
<dbReference type="Proteomes" id="UP000054538">
    <property type="component" value="Unassembled WGS sequence"/>
</dbReference>
<dbReference type="PANTHER" id="PTHR47966:SF6">
    <property type="entry name" value="PEPTIDASE A1 DOMAIN-CONTAINING PROTEIN"/>
    <property type="match status" value="1"/>
</dbReference>
<evidence type="ECO:0000259" key="7">
    <source>
        <dbReference type="PROSITE" id="PS51767"/>
    </source>
</evidence>
<dbReference type="InterPro" id="IPR001461">
    <property type="entry name" value="Aspartic_peptidase_A1"/>
</dbReference>
<feature type="domain" description="Peptidase A1" evidence="7">
    <location>
        <begin position="87"/>
        <end position="424"/>
    </location>
</feature>
<keyword evidence="6" id="KW-0732">Signal</keyword>
<dbReference type="Gene3D" id="2.40.70.10">
    <property type="entry name" value="Acid Proteases"/>
    <property type="match status" value="2"/>
</dbReference>
<gene>
    <name evidence="8" type="ORF">PAXRUDRAFT_317857</name>
</gene>
<keyword evidence="9" id="KW-1185">Reference proteome</keyword>
<dbReference type="InterPro" id="IPR021109">
    <property type="entry name" value="Peptidase_aspartic_dom_sf"/>
</dbReference>
<evidence type="ECO:0000313" key="9">
    <source>
        <dbReference type="Proteomes" id="UP000054538"/>
    </source>
</evidence>
<evidence type="ECO:0000256" key="3">
    <source>
        <dbReference type="PIRSR" id="PIRSR601461-1"/>
    </source>
</evidence>
<dbReference type="AlphaFoldDB" id="A0A0D0C695"/>
<keyword evidence="5" id="KW-0645">Protease</keyword>
<feature type="active site" evidence="3">
    <location>
        <position position="312"/>
    </location>
</feature>
<dbReference type="STRING" id="930991.A0A0D0C695"/>
<dbReference type="OrthoDB" id="771136at2759"/>
<dbReference type="FunFam" id="2.40.70.10:FF:000008">
    <property type="entry name" value="Cathepsin D"/>
    <property type="match status" value="1"/>
</dbReference>
<feature type="chain" id="PRO_5002208184" evidence="6">
    <location>
        <begin position="21"/>
        <end position="481"/>
    </location>
</feature>
<dbReference type="PROSITE" id="PS00141">
    <property type="entry name" value="ASP_PROTEASE"/>
    <property type="match status" value="2"/>
</dbReference>
<feature type="active site" evidence="3">
    <location>
        <position position="105"/>
    </location>
</feature>
<dbReference type="InterPro" id="IPR034164">
    <property type="entry name" value="Pepsin-like_dom"/>
</dbReference>
<evidence type="ECO:0000256" key="2">
    <source>
        <dbReference type="ARBA" id="ARBA00022750"/>
    </source>
</evidence>
<name>A0A0D0C695_9AGAM</name>
<dbReference type="SUPFAM" id="SSF50630">
    <property type="entry name" value="Acid proteases"/>
    <property type="match status" value="1"/>
</dbReference>